<gene>
    <name evidence="1" type="ordered locus">Nmag_2935</name>
</gene>
<reference evidence="1 2" key="2">
    <citation type="journal article" date="2012" name="BMC Genomics">
        <title>A comparative genomics perspective on the genetic content of the alkaliphilic haloarchaeon Natrialba magadii ATCC 43099T.</title>
        <authorList>
            <person name="Siddaramappa S."/>
            <person name="Challacombe J.F."/>
            <person name="Decastro R.E."/>
            <person name="Pfeiffer F."/>
            <person name="Sastre D.E."/>
            <person name="Gimenez M.I."/>
            <person name="Paggi R.A."/>
            <person name="Detter J.C."/>
            <person name="Davenport K.W."/>
            <person name="Goodwin L.A."/>
            <person name="Kyrpides N."/>
            <person name="Tapia R."/>
            <person name="Pitluck S."/>
            <person name="Lucas S."/>
            <person name="Woyke T."/>
            <person name="Maupin-Furlow J.A."/>
        </authorList>
    </citation>
    <scope>NUCLEOTIDE SEQUENCE [LARGE SCALE GENOMIC DNA]</scope>
    <source>
        <strain evidence="2">ATCC 43099 / DSM 3394 / CCM 3739 / CIP 104546 / IAM 13178 / JCM 8861 / NBRC 102185 / NCIMB 2190 / MS3</strain>
    </source>
</reference>
<dbReference type="PaxDb" id="547559-Nmag_2935"/>
<name>D3T0K9_NATMM</name>
<dbReference type="AlphaFoldDB" id="D3T0K9"/>
<dbReference type="KEGG" id="nmg:Nmag_2935"/>
<organism evidence="1 2">
    <name type="scientific">Natrialba magadii (strain ATCC 43099 / DSM 3394 / CCM 3739 / CIP 104546 / IAM 13178 / JCM 8861 / NBRC 102185 / NCIMB 2190 / MS3)</name>
    <name type="common">Natronobacterium magadii</name>
    <dbReference type="NCBI Taxonomy" id="547559"/>
    <lineage>
        <taxon>Archaea</taxon>
        <taxon>Methanobacteriati</taxon>
        <taxon>Methanobacteriota</taxon>
        <taxon>Stenosarchaea group</taxon>
        <taxon>Halobacteria</taxon>
        <taxon>Halobacteriales</taxon>
        <taxon>Natrialbaceae</taxon>
        <taxon>Natrialba</taxon>
    </lineage>
</organism>
<dbReference type="EMBL" id="CP001932">
    <property type="protein sequence ID" value="ADD06488.1"/>
    <property type="molecule type" value="Genomic_DNA"/>
</dbReference>
<sequence length="246" mass="27684">MFIGLTSMFLLPLSVDSTDSPVELGESESYITSGEISAENDGVLVAHEGTVLADDDAHLTFEYGNRTIEHVYDDETIYTKYETNTTDEDWIESIGSTDAEEIHFGEHQDRVVRITEENGTVDSSDMTFVRTQTSHHLQNLEYEQSNEQDNRTVYVPSSTWTTVNTETMHASPEVGELSVDTETGVLREASLQYQLTNASSYGESLLRLGETTTVDVRYEYDPDPYIDDIETPAWVNQCVGNDRCEF</sequence>
<evidence type="ECO:0000313" key="1">
    <source>
        <dbReference type="EMBL" id="ADD06488.1"/>
    </source>
</evidence>
<accession>D3T0K9</accession>
<keyword evidence="2" id="KW-1185">Reference proteome</keyword>
<dbReference type="Proteomes" id="UP000001879">
    <property type="component" value="Chromosome"/>
</dbReference>
<reference evidence="2" key="1">
    <citation type="submission" date="2010-02" db="EMBL/GenBank/DDBJ databases">
        <title>Complete sequence of chromosome of Natrialba magadii ATCC 43099.</title>
        <authorList>
            <consortium name="US DOE Joint Genome Institute"/>
            <person name="Lucas S."/>
            <person name="Copeland A."/>
            <person name="Lapidus A."/>
            <person name="Cheng J.-F."/>
            <person name="Bruce D."/>
            <person name="Goodwin L."/>
            <person name="Pitluck S."/>
            <person name="Davenport K."/>
            <person name="Saunders E."/>
            <person name="Detter J.C."/>
            <person name="Han C."/>
            <person name="Tapia R."/>
            <person name="Land M."/>
            <person name="Hauser L."/>
            <person name="Kyrpides N."/>
            <person name="Mikhailova N."/>
            <person name="De Castro R.E."/>
            <person name="Maupin-Furlow J.A."/>
            <person name="Woyke T."/>
        </authorList>
    </citation>
    <scope>NUCLEOTIDE SEQUENCE [LARGE SCALE GENOMIC DNA]</scope>
    <source>
        <strain evidence="2">ATCC 43099 / DSM 3394 / CCM 3739 / CIP 104546 / IAM 13178 / JCM 8861 / NBRC 102185 / NCIMB 2190 / MS3</strain>
    </source>
</reference>
<protein>
    <submittedName>
        <fullName evidence="1">Uncharacterized protein</fullName>
    </submittedName>
</protein>
<proteinExistence type="predicted"/>
<evidence type="ECO:0000313" key="2">
    <source>
        <dbReference type="Proteomes" id="UP000001879"/>
    </source>
</evidence>
<dbReference type="HOGENOM" id="CLU_1127111_0_0_2"/>